<sequence>MRATRGHVLLGLLVLVGLTAAGIAGVTLRYRAPHAPTLGWLVGGLLLATWSARAFWKRDADGAARLFLFCFGTPPVVLGIWMVVTSDFSGLPPWLALGCAVVTAFIGVRMWKAWHREEVLPNVLFEWARAEDILEVDGVHFAVRLAVAPQGSAPLELHLMAQGCVDAERALTLKLSGPPESRLRYPRETTVHLEAGEVGLLIVPLFPVPGALAPGKLSLRPSARGPAAPRLRHWRARRYEGPIHPVLSVLGLFAGILAWGGGVHVEVAGVSEVKPPPSLLPEAHWKVLWRPGAEELQQARAAS</sequence>
<gene>
    <name evidence="2" type="ORF">MYMAC_005110</name>
</gene>
<evidence type="ECO:0000313" key="3">
    <source>
        <dbReference type="Proteomes" id="UP000217343"/>
    </source>
</evidence>
<dbReference type="KEGG" id="mmas:MYMAC_005110"/>
<keyword evidence="3" id="KW-1185">Reference proteome</keyword>
<feature type="transmembrane region" description="Helical" evidence="1">
    <location>
        <begin position="90"/>
        <end position="108"/>
    </location>
</feature>
<keyword evidence="1" id="KW-1133">Transmembrane helix</keyword>
<dbReference type="OrthoDB" id="3541623at2"/>
<dbReference type="EMBL" id="CP022203">
    <property type="protein sequence ID" value="ATB49465.1"/>
    <property type="molecule type" value="Genomic_DNA"/>
</dbReference>
<feature type="transmembrane region" description="Helical" evidence="1">
    <location>
        <begin position="63"/>
        <end position="84"/>
    </location>
</feature>
<dbReference type="RefSeq" id="WP_157757558.1">
    <property type="nucleotide sequence ID" value="NZ_CP022203.1"/>
</dbReference>
<keyword evidence="1" id="KW-0472">Membrane</keyword>
<accession>A0A250K051</accession>
<keyword evidence="1" id="KW-0812">Transmembrane</keyword>
<name>A0A250K051_9BACT</name>
<protein>
    <submittedName>
        <fullName evidence="2">Uncharacterized protein</fullName>
    </submittedName>
</protein>
<reference evidence="2 3" key="1">
    <citation type="submission" date="2017-06" db="EMBL/GenBank/DDBJ databases">
        <title>Sequencing and comparative analysis of myxobacterial genomes.</title>
        <authorList>
            <person name="Rupp O."/>
            <person name="Goesmann A."/>
            <person name="Sogaard-Andersen L."/>
        </authorList>
    </citation>
    <scope>NUCLEOTIDE SEQUENCE [LARGE SCALE GENOMIC DNA]</scope>
    <source>
        <strain evidence="2 3">DSM 14697</strain>
    </source>
</reference>
<feature type="transmembrane region" description="Helical" evidence="1">
    <location>
        <begin position="38"/>
        <end position="56"/>
    </location>
</feature>
<dbReference type="Proteomes" id="UP000217343">
    <property type="component" value="Chromosome"/>
</dbReference>
<dbReference type="AlphaFoldDB" id="A0A250K051"/>
<evidence type="ECO:0000256" key="1">
    <source>
        <dbReference type="SAM" id="Phobius"/>
    </source>
</evidence>
<organism evidence="2 3">
    <name type="scientific">Corallococcus macrosporus DSM 14697</name>
    <dbReference type="NCBI Taxonomy" id="1189310"/>
    <lineage>
        <taxon>Bacteria</taxon>
        <taxon>Pseudomonadati</taxon>
        <taxon>Myxococcota</taxon>
        <taxon>Myxococcia</taxon>
        <taxon>Myxococcales</taxon>
        <taxon>Cystobacterineae</taxon>
        <taxon>Myxococcaceae</taxon>
        <taxon>Corallococcus</taxon>
    </lineage>
</organism>
<evidence type="ECO:0000313" key="2">
    <source>
        <dbReference type="EMBL" id="ATB49465.1"/>
    </source>
</evidence>
<proteinExistence type="predicted"/>
<feature type="transmembrane region" description="Helical" evidence="1">
    <location>
        <begin position="242"/>
        <end position="261"/>
    </location>
</feature>